<reference evidence="4 5" key="1">
    <citation type="submission" date="2018-06" db="EMBL/GenBank/DDBJ databases">
        <title>Genomic Encyclopedia of Type Strains, Phase IV (KMG-IV): sequencing the most valuable type-strain genomes for metagenomic binning, comparative biology and taxonomic classification.</title>
        <authorList>
            <person name="Goeker M."/>
        </authorList>
    </citation>
    <scope>NUCLEOTIDE SEQUENCE [LARGE SCALE GENOMIC DNA]</scope>
    <source>
        <strain evidence="4 5">DSM 24032</strain>
    </source>
</reference>
<dbReference type="Gene3D" id="3.30.980.20">
    <property type="entry name" value="Putative mannosyl-3-phosphoglycerate phosphatase, domain 2"/>
    <property type="match status" value="1"/>
</dbReference>
<dbReference type="SFLD" id="SFLDG01140">
    <property type="entry name" value="C2.B:_Phosphomannomutase_and_P"/>
    <property type="match status" value="1"/>
</dbReference>
<name>A0A395JI92_9GAMM</name>
<dbReference type="InterPro" id="IPR036412">
    <property type="entry name" value="HAD-like_sf"/>
</dbReference>
<dbReference type="Proteomes" id="UP000253083">
    <property type="component" value="Unassembled WGS sequence"/>
</dbReference>
<evidence type="ECO:0000256" key="3">
    <source>
        <dbReference type="ARBA" id="ARBA00022842"/>
    </source>
</evidence>
<dbReference type="Pfam" id="PF08282">
    <property type="entry name" value="Hydrolase_3"/>
    <property type="match status" value="1"/>
</dbReference>
<dbReference type="NCBIfam" id="TIGR01486">
    <property type="entry name" value="HAD-SF-IIB-MPGP"/>
    <property type="match status" value="1"/>
</dbReference>
<dbReference type="GO" id="GO:0005829">
    <property type="term" value="C:cytosol"/>
    <property type="evidence" value="ECO:0007669"/>
    <property type="project" value="TreeGrafter"/>
</dbReference>
<dbReference type="NCBIfam" id="TIGR01484">
    <property type="entry name" value="HAD-SF-IIB"/>
    <property type="match status" value="1"/>
</dbReference>
<dbReference type="InterPro" id="IPR006381">
    <property type="entry name" value="HAD-SF-IIB-MPGP"/>
</dbReference>
<dbReference type="GO" id="GO:0051479">
    <property type="term" value="P:mannosylglycerate biosynthetic process"/>
    <property type="evidence" value="ECO:0007669"/>
    <property type="project" value="InterPro"/>
</dbReference>
<dbReference type="PANTHER" id="PTHR10000:SF8">
    <property type="entry name" value="HAD SUPERFAMILY HYDROLASE-LIKE, TYPE 3"/>
    <property type="match status" value="1"/>
</dbReference>
<dbReference type="InterPro" id="IPR006379">
    <property type="entry name" value="HAD-SF_hydro_IIB"/>
</dbReference>
<evidence type="ECO:0000313" key="4">
    <source>
        <dbReference type="EMBL" id="RBP49309.1"/>
    </source>
</evidence>
<dbReference type="InParanoid" id="A0A395JI92"/>
<evidence type="ECO:0000256" key="1">
    <source>
        <dbReference type="ARBA" id="ARBA00022723"/>
    </source>
</evidence>
<gene>
    <name evidence="4" type="ORF">DFR28_104238</name>
</gene>
<keyword evidence="3" id="KW-0460">Magnesium</keyword>
<dbReference type="PANTHER" id="PTHR10000">
    <property type="entry name" value="PHOSPHOSERINE PHOSPHATASE"/>
    <property type="match status" value="1"/>
</dbReference>
<dbReference type="Gene3D" id="3.40.50.1000">
    <property type="entry name" value="HAD superfamily/HAD-like"/>
    <property type="match status" value="1"/>
</dbReference>
<dbReference type="EMBL" id="QNRT01000004">
    <property type="protein sequence ID" value="RBP49309.1"/>
    <property type="molecule type" value="Genomic_DNA"/>
</dbReference>
<protein>
    <submittedName>
        <fullName evidence="4">Mannosyl-3-phosphoglycerate phosphatase</fullName>
    </submittedName>
</protein>
<sequence length="281" mass="30479">MTRANLIVSTDLDGTLLDHNTYSYAAALPALTRCKTLGVPVILNTSKTFAEVVALQQALDISAPLVVENGSALSFDAADINISNLPENQFEVVQDAQRTTLVFGVKRSAILDFISALRRETTWQFAGFNDWTAAEIASNTGLDLASAELASQKQYSEPIVWQDDDLSFAGFEAAVATAGFSLLKGGRFIHIQGHTDKARPLTWLKQHPQMLFPDSDGNIPPKLICLGDSHNDVAMLNVADFPVCVRSPIADYPSLATEHPIIRTHGFGPVGWNEALETLLS</sequence>
<dbReference type="FunCoup" id="A0A395JI92">
    <property type="interactions" value="20"/>
</dbReference>
<evidence type="ECO:0000256" key="2">
    <source>
        <dbReference type="ARBA" id="ARBA00022801"/>
    </source>
</evidence>
<keyword evidence="5" id="KW-1185">Reference proteome</keyword>
<dbReference type="SFLD" id="SFLDS00003">
    <property type="entry name" value="Haloacid_Dehalogenase"/>
    <property type="match status" value="1"/>
</dbReference>
<keyword evidence="1" id="KW-0479">Metal-binding</keyword>
<dbReference type="SFLD" id="SFLDG01142">
    <property type="entry name" value="C2.B.2:_Mannosyl-3-phosphoglyc"/>
    <property type="match status" value="1"/>
</dbReference>
<evidence type="ECO:0000313" key="5">
    <source>
        <dbReference type="Proteomes" id="UP000253083"/>
    </source>
</evidence>
<dbReference type="GO" id="GO:0000287">
    <property type="term" value="F:magnesium ion binding"/>
    <property type="evidence" value="ECO:0007669"/>
    <property type="project" value="UniProtKB-ARBA"/>
</dbReference>
<keyword evidence="2" id="KW-0378">Hydrolase</keyword>
<dbReference type="GO" id="GO:0050531">
    <property type="term" value="F:mannosyl-3-phosphoglycerate phosphatase activity"/>
    <property type="evidence" value="ECO:0007669"/>
    <property type="project" value="InterPro"/>
</dbReference>
<dbReference type="InterPro" id="IPR023214">
    <property type="entry name" value="HAD_sf"/>
</dbReference>
<dbReference type="SUPFAM" id="SSF56784">
    <property type="entry name" value="HAD-like"/>
    <property type="match status" value="1"/>
</dbReference>
<accession>A0A395JI92</accession>
<comment type="caution">
    <text evidence="4">The sequence shown here is derived from an EMBL/GenBank/DDBJ whole genome shotgun (WGS) entry which is preliminary data.</text>
</comment>
<dbReference type="RefSeq" id="WP_113955170.1">
    <property type="nucleotide sequence ID" value="NZ_QNRT01000004.1"/>
</dbReference>
<organism evidence="4 5">
    <name type="scientific">Arenicella xantha</name>
    <dbReference type="NCBI Taxonomy" id="644221"/>
    <lineage>
        <taxon>Bacteria</taxon>
        <taxon>Pseudomonadati</taxon>
        <taxon>Pseudomonadota</taxon>
        <taxon>Gammaproteobacteria</taxon>
        <taxon>Arenicellales</taxon>
        <taxon>Arenicellaceae</taxon>
        <taxon>Arenicella</taxon>
    </lineage>
</organism>
<dbReference type="OrthoDB" id="193379at2"/>
<dbReference type="AlphaFoldDB" id="A0A395JI92"/>
<proteinExistence type="predicted"/>